<dbReference type="AlphaFoldDB" id="A0AAU8ENC6"/>
<keyword evidence="3" id="KW-0732">Signal</keyword>
<feature type="compositionally biased region" description="Low complexity" evidence="1">
    <location>
        <begin position="196"/>
        <end position="227"/>
    </location>
</feature>
<evidence type="ECO:0000256" key="3">
    <source>
        <dbReference type="SAM" id="SignalP"/>
    </source>
</evidence>
<feature type="compositionally biased region" description="Low complexity" evidence="1">
    <location>
        <begin position="171"/>
        <end position="188"/>
    </location>
</feature>
<evidence type="ECO:0000313" key="5">
    <source>
        <dbReference type="EMBL" id="XCH10387.1"/>
    </source>
</evidence>
<dbReference type="InterPro" id="IPR038507">
    <property type="entry name" value="YcnI-like_sf"/>
</dbReference>
<keyword evidence="2" id="KW-0812">Transmembrane</keyword>
<dbReference type="InterPro" id="IPR012533">
    <property type="entry name" value="YcnI-copper_dom"/>
</dbReference>
<evidence type="ECO:0000256" key="1">
    <source>
        <dbReference type="SAM" id="MobiDB-lite"/>
    </source>
</evidence>
<dbReference type="CDD" id="cd08545">
    <property type="entry name" value="YcnI_like"/>
    <property type="match status" value="1"/>
</dbReference>
<proteinExistence type="predicted"/>
<evidence type="ECO:0000259" key="4">
    <source>
        <dbReference type="Pfam" id="PF07987"/>
    </source>
</evidence>
<feature type="region of interest" description="Disordered" evidence="1">
    <location>
        <begin position="167"/>
        <end position="227"/>
    </location>
</feature>
<keyword evidence="2" id="KW-1133">Transmembrane helix</keyword>
<name>A0AAU8ENC6_9MICC</name>
<keyword evidence="2" id="KW-0472">Membrane</keyword>
<dbReference type="InterPro" id="IPR006311">
    <property type="entry name" value="TAT_signal"/>
</dbReference>
<organism evidence="5">
    <name type="scientific">Arthrobacter sp. K5</name>
    <dbReference type="NCBI Taxonomy" id="2839623"/>
    <lineage>
        <taxon>Bacteria</taxon>
        <taxon>Bacillati</taxon>
        <taxon>Actinomycetota</taxon>
        <taxon>Actinomycetes</taxon>
        <taxon>Micrococcales</taxon>
        <taxon>Micrococcaceae</taxon>
        <taxon>Arthrobacter</taxon>
    </lineage>
</organism>
<dbReference type="PROSITE" id="PS51318">
    <property type="entry name" value="TAT"/>
    <property type="match status" value="1"/>
</dbReference>
<protein>
    <submittedName>
        <fullName evidence="5">YcnI family protein</fullName>
    </submittedName>
</protein>
<dbReference type="Gene3D" id="2.60.40.2230">
    <property type="entry name" value="Uncharacterised protein YcnI-like PF07987, DUF1775"/>
    <property type="match status" value="1"/>
</dbReference>
<sequence>MNTSVRRTLKTAAAASLTAGLLAAGAAAASAHVTVDPSATAEGGFTKLTFSVPNESETAKTNRLEVKLPTDTPLTSVSVKPMDGWKAQVVATTLPKPVEVAGATVTKAPTSVIWTADAAHQIGQNEFQTFTLSVGRLPAAGTTLMLPAAQGYTDGTTVNWADAAEADHGHASATSSANSSAAASSAPAEAEEHRPAPSFVVTAAETAEGSATAAPDAAPAGPATQAAASNGSQAAGWIGLVAGLLGLAAGATALARTRAVKK</sequence>
<reference evidence="5" key="1">
    <citation type="submission" date="2024-06" db="EMBL/GenBank/DDBJ databases">
        <title>Biodegradation of dimethachlon by Arthrobacter sp. K5: mechanistic insights and ecological implications.</title>
        <authorList>
            <person name="Hu S."/>
            <person name="Lu P."/>
        </authorList>
    </citation>
    <scope>NUCLEOTIDE SEQUENCE</scope>
    <source>
        <strain evidence="5">K5</strain>
    </source>
</reference>
<dbReference type="RefSeq" id="WP_353710998.1">
    <property type="nucleotide sequence ID" value="NZ_CP159279.1"/>
</dbReference>
<feature type="signal peptide" evidence="3">
    <location>
        <begin position="1"/>
        <end position="28"/>
    </location>
</feature>
<gene>
    <name evidence="5" type="ORF">ABRP34_16315</name>
</gene>
<evidence type="ECO:0000256" key="2">
    <source>
        <dbReference type="SAM" id="Phobius"/>
    </source>
</evidence>
<feature type="transmembrane region" description="Helical" evidence="2">
    <location>
        <begin position="234"/>
        <end position="255"/>
    </location>
</feature>
<dbReference type="EMBL" id="CP159279">
    <property type="protein sequence ID" value="XCH10387.1"/>
    <property type="molecule type" value="Genomic_DNA"/>
</dbReference>
<accession>A0AAU8ENC6</accession>
<feature type="chain" id="PRO_5043369688" evidence="3">
    <location>
        <begin position="29"/>
        <end position="262"/>
    </location>
</feature>
<dbReference type="Pfam" id="PF07987">
    <property type="entry name" value="DUF1775"/>
    <property type="match status" value="1"/>
</dbReference>
<feature type="domain" description="YncI copper-binding" evidence="4">
    <location>
        <begin position="32"/>
        <end position="168"/>
    </location>
</feature>